<dbReference type="Proteomes" id="UP001206236">
    <property type="component" value="Unassembled WGS sequence"/>
</dbReference>
<comment type="caution">
    <text evidence="1">The sequence shown here is derived from an EMBL/GenBank/DDBJ whole genome shotgun (WGS) entry which is preliminary data.</text>
</comment>
<protein>
    <recommendedName>
        <fullName evidence="4">50S ribosomal protein L31</fullName>
    </recommendedName>
</protein>
<dbReference type="EMBL" id="JAQMLS010000001">
    <property type="protein sequence ID" value="MDB8740586.1"/>
    <property type="molecule type" value="Genomic_DNA"/>
</dbReference>
<reference evidence="2" key="2">
    <citation type="submission" date="2023-01" db="EMBL/GenBank/DDBJ databases">
        <title>Human gut microbiome strain richness.</title>
        <authorList>
            <person name="Chen-Liaw A."/>
        </authorList>
    </citation>
    <scope>NUCLEOTIDE SEQUENCE</scope>
    <source>
        <strain evidence="2">D59st1_B8_D59t2_181005</strain>
    </source>
</reference>
<name>A0AAW5KI88_9FIRM</name>
<accession>A0AAW5KI88</accession>
<dbReference type="RefSeq" id="WP_181979935.1">
    <property type="nucleotide sequence ID" value="NZ_DAWALU010000102.1"/>
</dbReference>
<reference evidence="1" key="1">
    <citation type="submission" date="2022-06" db="EMBL/GenBank/DDBJ databases">
        <title>Isolation of gut microbiota from human fecal samples.</title>
        <authorList>
            <person name="Pamer E.G."/>
            <person name="Barat B."/>
            <person name="Waligurski E."/>
            <person name="Medina S."/>
            <person name="Paddock L."/>
            <person name="Mostad J."/>
        </authorList>
    </citation>
    <scope>NUCLEOTIDE SEQUENCE</scope>
    <source>
        <strain evidence="1">DFI.5.57</strain>
    </source>
</reference>
<dbReference type="EMBL" id="JANGCN010000009">
    <property type="protein sequence ID" value="MCQ5152761.1"/>
    <property type="molecule type" value="Genomic_DNA"/>
</dbReference>
<dbReference type="AlphaFoldDB" id="A0AAW5KI88"/>
<evidence type="ECO:0000313" key="3">
    <source>
        <dbReference type="Proteomes" id="UP001206236"/>
    </source>
</evidence>
<evidence type="ECO:0000313" key="1">
    <source>
        <dbReference type="EMBL" id="MCQ5152761.1"/>
    </source>
</evidence>
<evidence type="ECO:0008006" key="4">
    <source>
        <dbReference type="Google" id="ProtNLM"/>
    </source>
</evidence>
<dbReference type="Proteomes" id="UP001211421">
    <property type="component" value="Unassembled WGS sequence"/>
</dbReference>
<evidence type="ECO:0000313" key="2">
    <source>
        <dbReference type="EMBL" id="MDB8740586.1"/>
    </source>
</evidence>
<gene>
    <name evidence="1" type="ORF">NE632_05515</name>
    <name evidence="2" type="ORF">PNV70_00725</name>
</gene>
<sequence>MIFVLNDRHGGTLQAAVSVTASWDSHPLYQPSLGSIIILTRFIADFGCCPKV</sequence>
<organism evidence="1 3">
    <name type="scientific">Ruminococcus bicirculans</name>
    <name type="common">ex Wegman et al. 2014</name>
    <dbReference type="NCBI Taxonomy" id="1160721"/>
    <lineage>
        <taxon>Bacteria</taxon>
        <taxon>Bacillati</taxon>
        <taxon>Bacillota</taxon>
        <taxon>Clostridia</taxon>
        <taxon>Eubacteriales</taxon>
        <taxon>Oscillospiraceae</taxon>
        <taxon>Ruminococcus</taxon>
    </lineage>
</organism>
<proteinExistence type="predicted"/>